<sequence>MENPATRALRPDFAFDASSFVFGNRAPAFPARPSVAGAPRLAAPPVALLLASTPLHSFWALGLAHGPLRRHDCVLAMIDQREGDRDFIAEAVAERGLGPIREVLRFPRIGKSPLAKIRGARSVLAQVAEASRRLQPSRVVVGNDRRAEFYAALSQAPEAVGGYIDDGMFSYMPMPRGKTSPWLEAVSGGLRRQLYGLPVEHPRFVGGARVTREAWVMLPDLVHEGLRAKSVNRIEPSWFQEEGVQQICADAVARAGVDPALVRSLRLLLLLPHESFLRQHPELARHIGDLARAALARGQSVGFKRHPRSTSTDTGLLPEGCMEISRRLPVEILAPLLQGTLVVGALTTGLLSLKHLGMQIEVRSLTQLSAQPASAAVYAAAGIVPLEGAV</sequence>
<dbReference type="Proteomes" id="UP000238220">
    <property type="component" value="Unassembled WGS sequence"/>
</dbReference>
<evidence type="ECO:0000313" key="1">
    <source>
        <dbReference type="EMBL" id="PPE73660.1"/>
    </source>
</evidence>
<organism evidence="1 2">
    <name type="scientific">Solimonas fluminis</name>
    <dbReference type="NCBI Taxonomy" id="2086571"/>
    <lineage>
        <taxon>Bacteria</taxon>
        <taxon>Pseudomonadati</taxon>
        <taxon>Pseudomonadota</taxon>
        <taxon>Gammaproteobacteria</taxon>
        <taxon>Nevskiales</taxon>
        <taxon>Nevskiaceae</taxon>
        <taxon>Solimonas</taxon>
    </lineage>
</organism>
<dbReference type="AlphaFoldDB" id="A0A2S5TF96"/>
<name>A0A2S5TF96_9GAMM</name>
<proteinExistence type="predicted"/>
<dbReference type="RefSeq" id="WP_104230721.1">
    <property type="nucleotide sequence ID" value="NZ_PSNW01000006.1"/>
</dbReference>
<accession>A0A2S5TF96</accession>
<dbReference type="OrthoDB" id="5610921at2"/>
<reference evidence="1 2" key="1">
    <citation type="submission" date="2018-02" db="EMBL/GenBank/DDBJ databases">
        <title>Genome sequencing of Solimonas sp. HR-BB.</title>
        <authorList>
            <person name="Lee Y."/>
            <person name="Jeon C.O."/>
        </authorList>
    </citation>
    <scope>NUCLEOTIDE SEQUENCE [LARGE SCALE GENOMIC DNA]</scope>
    <source>
        <strain evidence="1 2">HR-BB</strain>
    </source>
</reference>
<evidence type="ECO:0000313" key="2">
    <source>
        <dbReference type="Proteomes" id="UP000238220"/>
    </source>
</evidence>
<dbReference type="EMBL" id="PSNW01000006">
    <property type="protein sequence ID" value="PPE73660.1"/>
    <property type="molecule type" value="Genomic_DNA"/>
</dbReference>
<gene>
    <name evidence="1" type="ORF">C3942_12765</name>
</gene>
<protein>
    <submittedName>
        <fullName evidence="1">Uncharacterized protein</fullName>
    </submittedName>
</protein>
<comment type="caution">
    <text evidence="1">The sequence shown here is derived from an EMBL/GenBank/DDBJ whole genome shotgun (WGS) entry which is preliminary data.</text>
</comment>
<keyword evidence="2" id="KW-1185">Reference proteome</keyword>